<feature type="compositionally biased region" description="Low complexity" evidence="1">
    <location>
        <begin position="197"/>
        <end position="206"/>
    </location>
</feature>
<dbReference type="Gene3D" id="3.30.70.270">
    <property type="match status" value="1"/>
</dbReference>
<dbReference type="InterPro" id="IPR043128">
    <property type="entry name" value="Rev_trsase/Diguanyl_cyclase"/>
</dbReference>
<dbReference type="SUPFAM" id="SSF55073">
    <property type="entry name" value="Nucleotide cyclase"/>
    <property type="match status" value="1"/>
</dbReference>
<dbReference type="EMBL" id="JBHRWW010000001">
    <property type="protein sequence ID" value="MFC3687303.1"/>
    <property type="molecule type" value="Genomic_DNA"/>
</dbReference>
<dbReference type="InterPro" id="IPR000160">
    <property type="entry name" value="GGDEF_dom"/>
</dbReference>
<keyword evidence="4" id="KW-1185">Reference proteome</keyword>
<proteinExistence type="predicted"/>
<evidence type="ECO:0000313" key="4">
    <source>
        <dbReference type="Proteomes" id="UP001595685"/>
    </source>
</evidence>
<reference evidence="4" key="1">
    <citation type="journal article" date="2019" name="Int. J. Syst. Evol. Microbiol.">
        <title>The Global Catalogue of Microorganisms (GCM) 10K type strain sequencing project: providing services to taxonomists for standard genome sequencing and annotation.</title>
        <authorList>
            <consortium name="The Broad Institute Genomics Platform"/>
            <consortium name="The Broad Institute Genome Sequencing Center for Infectious Disease"/>
            <person name="Wu L."/>
            <person name="Ma J."/>
        </authorList>
    </citation>
    <scope>NUCLEOTIDE SEQUENCE [LARGE SCALE GENOMIC DNA]</scope>
    <source>
        <strain evidence="4">NCAIM B.02333</strain>
    </source>
</reference>
<dbReference type="RefSeq" id="WP_376985348.1">
    <property type="nucleotide sequence ID" value="NZ_JBBEOI010000003.1"/>
</dbReference>
<dbReference type="PANTHER" id="PTHR46663:SF2">
    <property type="entry name" value="GGDEF DOMAIN-CONTAINING PROTEIN"/>
    <property type="match status" value="1"/>
</dbReference>
<dbReference type="EC" id="2.7.7.65" evidence="3"/>
<evidence type="ECO:0000256" key="1">
    <source>
        <dbReference type="SAM" id="MobiDB-lite"/>
    </source>
</evidence>
<protein>
    <submittedName>
        <fullName evidence="3">GGDEF domain-containing protein</fullName>
        <ecNumber evidence="3">2.7.7.65</ecNumber>
    </submittedName>
</protein>
<comment type="caution">
    <text evidence="3">The sequence shown here is derived from an EMBL/GenBank/DDBJ whole genome shotgun (WGS) entry which is preliminary data.</text>
</comment>
<evidence type="ECO:0000313" key="3">
    <source>
        <dbReference type="EMBL" id="MFC3687303.1"/>
    </source>
</evidence>
<dbReference type="Proteomes" id="UP001595685">
    <property type="component" value="Unassembled WGS sequence"/>
</dbReference>
<dbReference type="PROSITE" id="PS50887">
    <property type="entry name" value="GGDEF"/>
    <property type="match status" value="1"/>
</dbReference>
<name>A0ABV7WBW4_9MICO</name>
<dbReference type="GO" id="GO:0052621">
    <property type="term" value="F:diguanylate cyclase activity"/>
    <property type="evidence" value="ECO:0007669"/>
    <property type="project" value="UniProtKB-EC"/>
</dbReference>
<keyword evidence="3" id="KW-0808">Transferase</keyword>
<gene>
    <name evidence="3" type="ORF">ACFOLH_02995</name>
</gene>
<dbReference type="SMART" id="SM00267">
    <property type="entry name" value="GGDEF"/>
    <property type="match status" value="1"/>
</dbReference>
<dbReference type="InterPro" id="IPR029787">
    <property type="entry name" value="Nucleotide_cyclase"/>
</dbReference>
<feature type="domain" description="GGDEF" evidence="2">
    <location>
        <begin position="41"/>
        <end position="185"/>
    </location>
</feature>
<keyword evidence="3" id="KW-0548">Nucleotidyltransferase</keyword>
<feature type="region of interest" description="Disordered" evidence="1">
    <location>
        <begin position="173"/>
        <end position="314"/>
    </location>
</feature>
<evidence type="ECO:0000259" key="2">
    <source>
        <dbReference type="PROSITE" id="PS50887"/>
    </source>
</evidence>
<dbReference type="InterPro" id="IPR052163">
    <property type="entry name" value="DGC-Regulatory_Protein"/>
</dbReference>
<dbReference type="NCBIfam" id="TIGR00254">
    <property type="entry name" value="GGDEF"/>
    <property type="match status" value="1"/>
</dbReference>
<dbReference type="CDD" id="cd01949">
    <property type="entry name" value="GGDEF"/>
    <property type="match status" value="1"/>
</dbReference>
<accession>A0ABV7WBW4</accession>
<dbReference type="Pfam" id="PF00990">
    <property type="entry name" value="GGDEF"/>
    <property type="match status" value="1"/>
</dbReference>
<sequence length="386" mass="40880">MAHEVGHDPLTGLANRRLFLERTGRAMRLRACTGGTVGTVGMLGVLFVDCDSFKAVNDVHGHAAGDEVLRQVAARLTALAGPHDTAPRLGGDEFAVLLQRDLIPRDAFLGTSPERDILGVAAAAHAALAAPYTVPGLGALVMSCSVGAAAYRAADTLPGLLHRADHAIYLQKYTEHKPDTSARPARQPASRGGRGPTGTSPSPSTAHPERRGAPLNSAVSRRPRRCRPSAQTSQAQIFRANGPSDGLEGLTGPARDRLIGGSRPGGRDQRRCHHPGPCPHRLVRHPMVGGRGPQQGDGRPTGELAVDGTDGAVVPDEDERRRTWIHPFTQRTPPPQQPVAHQNIAIRDVGDVRDWLMSLPAPLGRVASAELAGELESLCPPAAMQD</sequence>
<organism evidence="3 4">
    <name type="scientific">Aquipuribacter hungaricus</name>
    <dbReference type="NCBI Taxonomy" id="545624"/>
    <lineage>
        <taxon>Bacteria</taxon>
        <taxon>Bacillati</taxon>
        <taxon>Actinomycetota</taxon>
        <taxon>Actinomycetes</taxon>
        <taxon>Micrococcales</taxon>
        <taxon>Intrasporangiaceae</taxon>
        <taxon>Aquipuribacter</taxon>
    </lineage>
</organism>
<dbReference type="PANTHER" id="PTHR46663">
    <property type="entry name" value="DIGUANYLATE CYCLASE DGCT-RELATED"/>
    <property type="match status" value="1"/>
</dbReference>